<reference evidence="6 7" key="1">
    <citation type="submission" date="2018-01" db="EMBL/GenBank/DDBJ databases">
        <title>Species boundaries and ecological features among Paraburkholderia terrae DSMZ17804T, P. hospita DSMZ17164T and P. caribensis DSMZ13236T.</title>
        <authorList>
            <person name="Pratama A.A."/>
        </authorList>
    </citation>
    <scope>NUCLEOTIDE SEQUENCE [LARGE SCALE GENOMIC DNA]</scope>
    <source>
        <strain evidence="6 7">DSM 17804</strain>
    </source>
</reference>
<dbReference type="InterPro" id="IPR002711">
    <property type="entry name" value="HNH"/>
</dbReference>
<protein>
    <recommendedName>
        <fullName evidence="4">Putative HNH nuclease YajD</fullName>
    </recommendedName>
</protein>
<evidence type="ECO:0000259" key="5">
    <source>
        <dbReference type="SMART" id="SM00507"/>
    </source>
</evidence>
<evidence type="ECO:0000256" key="2">
    <source>
        <dbReference type="ARBA" id="ARBA00022801"/>
    </source>
</evidence>
<name>A0A2I8ETD0_9BURK</name>
<organism evidence="6 7">
    <name type="scientific">Paraburkholderia terrae</name>
    <dbReference type="NCBI Taxonomy" id="311230"/>
    <lineage>
        <taxon>Bacteria</taxon>
        <taxon>Pseudomonadati</taxon>
        <taxon>Pseudomonadota</taxon>
        <taxon>Betaproteobacteria</taxon>
        <taxon>Burkholderiales</taxon>
        <taxon>Burkholderiaceae</taxon>
        <taxon>Paraburkholderia</taxon>
    </lineage>
</organism>
<evidence type="ECO:0000256" key="4">
    <source>
        <dbReference type="ARBA" id="ARBA00040194"/>
    </source>
</evidence>
<sequence length="139" mass="15364">MVRAKTLLRLTRRAHGRPAIACRPSDINAPSAARVSLRTMDPNTRVQSRTRGRRWRRIRTRQLQEHPLCAMCLAVGVITQAAEVDHVVPLYKGGTDHRSNLQSLCTPCHDAKTRDDLGLRALGCDLLGVPVAPAQSGKR</sequence>
<dbReference type="EMBL" id="CP026112">
    <property type="protein sequence ID" value="AUT62893.1"/>
    <property type="molecule type" value="Genomic_DNA"/>
</dbReference>
<evidence type="ECO:0000256" key="1">
    <source>
        <dbReference type="ARBA" id="ARBA00022722"/>
    </source>
</evidence>
<keyword evidence="6" id="KW-0255">Endonuclease</keyword>
<dbReference type="GO" id="GO:0003676">
    <property type="term" value="F:nucleic acid binding"/>
    <property type="evidence" value="ECO:0007669"/>
    <property type="project" value="InterPro"/>
</dbReference>
<dbReference type="CDD" id="cd00085">
    <property type="entry name" value="HNHc"/>
    <property type="match status" value="1"/>
</dbReference>
<dbReference type="Proteomes" id="UP000243502">
    <property type="component" value="Chromosome 2"/>
</dbReference>
<dbReference type="GO" id="GO:0004519">
    <property type="term" value="F:endonuclease activity"/>
    <property type="evidence" value="ECO:0007669"/>
    <property type="project" value="UniProtKB-KW"/>
</dbReference>
<dbReference type="AlphaFoldDB" id="A0A2I8ETD0"/>
<keyword evidence="1" id="KW-0540">Nuclease</keyword>
<dbReference type="SMART" id="SM00507">
    <property type="entry name" value="HNHc"/>
    <property type="match status" value="1"/>
</dbReference>
<evidence type="ECO:0000256" key="3">
    <source>
        <dbReference type="ARBA" id="ARBA00038412"/>
    </source>
</evidence>
<dbReference type="Pfam" id="PF01844">
    <property type="entry name" value="HNH"/>
    <property type="match status" value="1"/>
</dbReference>
<dbReference type="PANTHER" id="PTHR41286:SF1">
    <property type="entry name" value="HNH NUCLEASE YAJD-RELATED"/>
    <property type="match status" value="1"/>
</dbReference>
<dbReference type="Gene3D" id="1.10.30.50">
    <property type="match status" value="1"/>
</dbReference>
<proteinExistence type="inferred from homology"/>
<dbReference type="GO" id="GO:0016787">
    <property type="term" value="F:hydrolase activity"/>
    <property type="evidence" value="ECO:0007669"/>
    <property type="project" value="UniProtKB-KW"/>
</dbReference>
<dbReference type="PANTHER" id="PTHR41286">
    <property type="entry name" value="HNH NUCLEASE YAJD-RELATED"/>
    <property type="match status" value="1"/>
</dbReference>
<dbReference type="GO" id="GO:0005829">
    <property type="term" value="C:cytosol"/>
    <property type="evidence" value="ECO:0007669"/>
    <property type="project" value="TreeGrafter"/>
</dbReference>
<feature type="domain" description="HNH nuclease" evidence="5">
    <location>
        <begin position="57"/>
        <end position="110"/>
    </location>
</feature>
<comment type="similarity">
    <text evidence="3">Belongs to the HNH nuclease family.</text>
</comment>
<evidence type="ECO:0000313" key="7">
    <source>
        <dbReference type="Proteomes" id="UP000243502"/>
    </source>
</evidence>
<accession>A0A2I8ETD0</accession>
<dbReference type="InterPro" id="IPR003615">
    <property type="entry name" value="HNH_nuc"/>
</dbReference>
<dbReference type="KEGG" id="pter:C2L65_25310"/>
<keyword evidence="2" id="KW-0378">Hydrolase</keyword>
<gene>
    <name evidence="6" type="ORF">C2L65_25310</name>
</gene>
<evidence type="ECO:0000313" key="6">
    <source>
        <dbReference type="EMBL" id="AUT62893.1"/>
    </source>
</evidence>
<dbReference type="GO" id="GO:0008270">
    <property type="term" value="F:zinc ion binding"/>
    <property type="evidence" value="ECO:0007669"/>
    <property type="project" value="InterPro"/>
</dbReference>